<feature type="region of interest" description="Disordered" evidence="1">
    <location>
        <begin position="21"/>
        <end position="78"/>
    </location>
</feature>
<dbReference type="AlphaFoldDB" id="A0A5N6QV87"/>
<sequence length="78" mass="9138">MGDEREIRRLAACNETAMETTVKLSHRTRRERDTTACRLQRERERGAAGERRQRGVRERGTRQGHRRLESGEGRGQYV</sequence>
<organism evidence="2 3">
    <name type="scientific">Carpinus fangiana</name>
    <dbReference type="NCBI Taxonomy" id="176857"/>
    <lineage>
        <taxon>Eukaryota</taxon>
        <taxon>Viridiplantae</taxon>
        <taxon>Streptophyta</taxon>
        <taxon>Embryophyta</taxon>
        <taxon>Tracheophyta</taxon>
        <taxon>Spermatophyta</taxon>
        <taxon>Magnoliopsida</taxon>
        <taxon>eudicotyledons</taxon>
        <taxon>Gunneridae</taxon>
        <taxon>Pentapetalae</taxon>
        <taxon>rosids</taxon>
        <taxon>fabids</taxon>
        <taxon>Fagales</taxon>
        <taxon>Betulaceae</taxon>
        <taxon>Carpinus</taxon>
    </lineage>
</organism>
<name>A0A5N6QV87_9ROSI</name>
<reference evidence="2 3" key="1">
    <citation type="submission" date="2019-06" db="EMBL/GenBank/DDBJ databases">
        <title>A chromosomal-level reference genome of Carpinus fangiana (Coryloideae, Betulaceae).</title>
        <authorList>
            <person name="Yang X."/>
            <person name="Wang Z."/>
            <person name="Zhang L."/>
            <person name="Hao G."/>
            <person name="Liu J."/>
            <person name="Yang Y."/>
        </authorList>
    </citation>
    <scope>NUCLEOTIDE SEQUENCE [LARGE SCALE GENOMIC DNA]</scope>
    <source>
        <strain evidence="2">Cfa_2016G</strain>
        <tissue evidence="2">Leaf</tissue>
    </source>
</reference>
<dbReference type="Proteomes" id="UP000327013">
    <property type="component" value="Chromosome 3"/>
</dbReference>
<keyword evidence="3" id="KW-1185">Reference proteome</keyword>
<gene>
    <name evidence="2" type="ORF">FH972_007329</name>
</gene>
<protein>
    <submittedName>
        <fullName evidence="2">Uncharacterized protein</fullName>
    </submittedName>
</protein>
<evidence type="ECO:0000256" key="1">
    <source>
        <dbReference type="SAM" id="MobiDB-lite"/>
    </source>
</evidence>
<feature type="compositionally biased region" description="Basic and acidic residues" evidence="1">
    <location>
        <begin position="30"/>
        <end position="72"/>
    </location>
</feature>
<evidence type="ECO:0000313" key="2">
    <source>
        <dbReference type="EMBL" id="KAE8021439.1"/>
    </source>
</evidence>
<accession>A0A5N6QV87</accession>
<evidence type="ECO:0000313" key="3">
    <source>
        <dbReference type="Proteomes" id="UP000327013"/>
    </source>
</evidence>
<dbReference type="EMBL" id="CM017323">
    <property type="protein sequence ID" value="KAE8021439.1"/>
    <property type="molecule type" value="Genomic_DNA"/>
</dbReference>
<proteinExistence type="predicted"/>